<feature type="transmembrane region" description="Helical" evidence="5">
    <location>
        <begin position="452"/>
        <end position="469"/>
    </location>
</feature>
<dbReference type="InterPro" id="IPR005828">
    <property type="entry name" value="MFS_sugar_transport-like"/>
</dbReference>
<name>A0AAN9Y4V4_9HEMI</name>
<dbReference type="PROSITE" id="PS50850">
    <property type="entry name" value="MFS"/>
    <property type="match status" value="1"/>
</dbReference>
<feature type="transmembrane region" description="Helical" evidence="5">
    <location>
        <begin position="152"/>
        <end position="171"/>
    </location>
</feature>
<accession>A0AAN9Y4V4</accession>
<evidence type="ECO:0000256" key="4">
    <source>
        <dbReference type="ARBA" id="ARBA00023136"/>
    </source>
</evidence>
<comment type="caution">
    <text evidence="8">The sequence shown here is derived from an EMBL/GenBank/DDBJ whole genome shotgun (WGS) entry which is preliminary data.</text>
</comment>
<sequence length="509" mass="57399">MSGFILLLPLLLCGMVTTYTSVALPQMHLGLDYSSSFGPLSFLIAPVGSISVGLIIDRYGRRTALLWNILPGIFGWLLLYLDLTVHTTLLGQVLNGLLCGASGYPSQVYAGECVMVNDVRMRNRFLSWISICNASGMFLTYILGYFLDYRKIAAVGLVLAVVTFLLIFCFIPESPLWLYLQGRTGDAEWSQKKLGTRPSASDRRRVSVLLSDEIVESRWSMVKASFMKLKRKDVYKPLLISILLVTSLSFIGGMSVMFYMVEIISKPKNTASYTSFSPKLYFVNDTVHHVEDTYMYSIIAGGVMVVANVFMSIVLPLVGVKTILIVPLLGMGLGMATEGYVTLHKYSDSLFTWHLAAMWLITFTYTSSILMIPDTMLADLFPVDAKGFASIPFLWESVLVAGVSKLHPYVFQMVQGYLYYFYGSMCVVSAVIVFLFIPEIVGRTLIEINDGFLAYYFLCTKIITYVILFQQTKRRKNTIQIVNEEYRYLINTLTIYSRGLLQPWDKKFF</sequence>
<evidence type="ECO:0000259" key="7">
    <source>
        <dbReference type="PROSITE" id="PS50850"/>
    </source>
</evidence>
<feature type="transmembrane region" description="Helical" evidence="5">
    <location>
        <begin position="63"/>
        <end position="81"/>
    </location>
</feature>
<evidence type="ECO:0000256" key="2">
    <source>
        <dbReference type="ARBA" id="ARBA00022692"/>
    </source>
</evidence>
<evidence type="ECO:0000313" key="9">
    <source>
        <dbReference type="Proteomes" id="UP001367676"/>
    </source>
</evidence>
<dbReference type="InterPro" id="IPR020846">
    <property type="entry name" value="MFS_dom"/>
</dbReference>
<evidence type="ECO:0000256" key="1">
    <source>
        <dbReference type="ARBA" id="ARBA00004141"/>
    </source>
</evidence>
<keyword evidence="6" id="KW-0732">Signal</keyword>
<proteinExistence type="predicted"/>
<keyword evidence="2 5" id="KW-0812">Transmembrane</keyword>
<feature type="transmembrane region" description="Helical" evidence="5">
    <location>
        <begin position="294"/>
        <end position="315"/>
    </location>
</feature>
<dbReference type="GO" id="GO:0016020">
    <property type="term" value="C:membrane"/>
    <property type="evidence" value="ECO:0007669"/>
    <property type="project" value="UniProtKB-SubCell"/>
</dbReference>
<dbReference type="Proteomes" id="UP001367676">
    <property type="component" value="Unassembled WGS sequence"/>
</dbReference>
<organism evidence="8 9">
    <name type="scientific">Parthenolecanium corni</name>
    <dbReference type="NCBI Taxonomy" id="536013"/>
    <lineage>
        <taxon>Eukaryota</taxon>
        <taxon>Metazoa</taxon>
        <taxon>Ecdysozoa</taxon>
        <taxon>Arthropoda</taxon>
        <taxon>Hexapoda</taxon>
        <taxon>Insecta</taxon>
        <taxon>Pterygota</taxon>
        <taxon>Neoptera</taxon>
        <taxon>Paraneoptera</taxon>
        <taxon>Hemiptera</taxon>
        <taxon>Sternorrhyncha</taxon>
        <taxon>Coccoidea</taxon>
        <taxon>Coccidae</taxon>
        <taxon>Parthenolecanium</taxon>
    </lineage>
</organism>
<dbReference type="SUPFAM" id="SSF103473">
    <property type="entry name" value="MFS general substrate transporter"/>
    <property type="match status" value="1"/>
</dbReference>
<feature type="transmembrane region" description="Helical" evidence="5">
    <location>
        <begin position="36"/>
        <end position="56"/>
    </location>
</feature>
<feature type="transmembrane region" description="Helical" evidence="5">
    <location>
        <begin position="125"/>
        <end position="146"/>
    </location>
</feature>
<keyword evidence="9" id="KW-1185">Reference proteome</keyword>
<feature type="chain" id="PRO_5043017528" description="Major facilitator superfamily (MFS) profile domain-containing protein" evidence="6">
    <location>
        <begin position="19"/>
        <end position="509"/>
    </location>
</feature>
<comment type="subcellular location">
    <subcellularLocation>
        <location evidence="1">Membrane</location>
        <topology evidence="1">Multi-pass membrane protein</topology>
    </subcellularLocation>
</comment>
<dbReference type="GO" id="GO:0022857">
    <property type="term" value="F:transmembrane transporter activity"/>
    <property type="evidence" value="ECO:0007669"/>
    <property type="project" value="InterPro"/>
</dbReference>
<feature type="transmembrane region" description="Helical" evidence="5">
    <location>
        <begin position="353"/>
        <end position="372"/>
    </location>
</feature>
<evidence type="ECO:0000256" key="3">
    <source>
        <dbReference type="ARBA" id="ARBA00022989"/>
    </source>
</evidence>
<dbReference type="PANTHER" id="PTHR48021:SF89">
    <property type="entry name" value="FI02132P-RELATED"/>
    <property type="match status" value="1"/>
</dbReference>
<feature type="transmembrane region" description="Helical" evidence="5">
    <location>
        <begin position="322"/>
        <end position="341"/>
    </location>
</feature>
<dbReference type="AlphaFoldDB" id="A0AAN9Y4V4"/>
<reference evidence="8 9" key="1">
    <citation type="submission" date="2024-03" db="EMBL/GenBank/DDBJ databases">
        <title>Adaptation during the transition from Ophiocordyceps entomopathogen to insect associate is accompanied by gene loss and intensified selection.</title>
        <authorList>
            <person name="Ward C.M."/>
            <person name="Onetto C.A."/>
            <person name="Borneman A.R."/>
        </authorList>
    </citation>
    <scope>NUCLEOTIDE SEQUENCE [LARGE SCALE GENOMIC DNA]</scope>
    <source>
        <strain evidence="8">AWRI1</strain>
        <tissue evidence="8">Single Adult Female</tissue>
    </source>
</reference>
<feature type="transmembrane region" description="Helical" evidence="5">
    <location>
        <begin position="238"/>
        <end position="261"/>
    </location>
</feature>
<feature type="transmembrane region" description="Helical" evidence="5">
    <location>
        <begin position="417"/>
        <end position="437"/>
    </location>
</feature>
<keyword evidence="3 5" id="KW-1133">Transmembrane helix</keyword>
<gene>
    <name evidence="8" type="ORF">V9T40_002855</name>
</gene>
<dbReference type="PANTHER" id="PTHR48021">
    <property type="match status" value="1"/>
</dbReference>
<protein>
    <recommendedName>
        <fullName evidence="7">Major facilitator superfamily (MFS) profile domain-containing protein</fullName>
    </recommendedName>
</protein>
<evidence type="ECO:0000256" key="6">
    <source>
        <dbReference type="SAM" id="SignalP"/>
    </source>
</evidence>
<feature type="signal peptide" evidence="6">
    <location>
        <begin position="1"/>
        <end position="18"/>
    </location>
</feature>
<evidence type="ECO:0000313" key="8">
    <source>
        <dbReference type="EMBL" id="KAK7591242.1"/>
    </source>
</evidence>
<dbReference type="InterPro" id="IPR036259">
    <property type="entry name" value="MFS_trans_sf"/>
</dbReference>
<evidence type="ECO:0000256" key="5">
    <source>
        <dbReference type="SAM" id="Phobius"/>
    </source>
</evidence>
<dbReference type="InterPro" id="IPR050549">
    <property type="entry name" value="MFS_Trehalose_Transporter"/>
</dbReference>
<dbReference type="Gene3D" id="1.20.1250.20">
    <property type="entry name" value="MFS general substrate transporter like domains"/>
    <property type="match status" value="1"/>
</dbReference>
<feature type="domain" description="Major facilitator superfamily (MFS) profile" evidence="7">
    <location>
        <begin position="1"/>
        <end position="441"/>
    </location>
</feature>
<dbReference type="Pfam" id="PF00083">
    <property type="entry name" value="Sugar_tr"/>
    <property type="match status" value="1"/>
</dbReference>
<dbReference type="EMBL" id="JBBCAQ010000022">
    <property type="protein sequence ID" value="KAK7591242.1"/>
    <property type="molecule type" value="Genomic_DNA"/>
</dbReference>
<keyword evidence="4 5" id="KW-0472">Membrane</keyword>